<keyword evidence="6" id="KW-1185">Reference proteome</keyword>
<keyword evidence="3" id="KW-0812">Transmembrane</keyword>
<dbReference type="InterPro" id="IPR026961">
    <property type="entry name" value="PGG_dom"/>
</dbReference>
<dbReference type="AlphaFoldDB" id="A0A9R1WHQ2"/>
<feature type="transmembrane region" description="Helical" evidence="3">
    <location>
        <begin position="673"/>
        <end position="692"/>
    </location>
</feature>
<proteinExistence type="predicted"/>
<keyword evidence="3" id="KW-1133">Transmembrane helix</keyword>
<feature type="repeat" description="ANK" evidence="1">
    <location>
        <begin position="241"/>
        <end position="273"/>
    </location>
</feature>
<gene>
    <name evidence="5" type="ORF">LSAT_V11C200065010</name>
</gene>
<protein>
    <recommendedName>
        <fullName evidence="4">PGG domain-containing protein</fullName>
    </recommendedName>
</protein>
<dbReference type="InterPro" id="IPR036770">
    <property type="entry name" value="Ankyrin_rpt-contain_sf"/>
</dbReference>
<feature type="domain" description="PGG" evidence="4">
    <location>
        <begin position="663"/>
        <end position="777"/>
    </location>
</feature>
<dbReference type="Pfam" id="PF12796">
    <property type="entry name" value="Ank_2"/>
    <property type="match status" value="1"/>
</dbReference>
<dbReference type="Proteomes" id="UP000235145">
    <property type="component" value="Unassembled WGS sequence"/>
</dbReference>
<dbReference type="InterPro" id="IPR002110">
    <property type="entry name" value="Ankyrin_rpt"/>
</dbReference>
<dbReference type="PANTHER" id="PTHR24177">
    <property type="entry name" value="CASKIN"/>
    <property type="match status" value="1"/>
</dbReference>
<comment type="caution">
    <text evidence="5">The sequence shown here is derived from an EMBL/GenBank/DDBJ whole genome shotgun (WGS) entry which is preliminary data.</text>
</comment>
<sequence length="836" mass="93881">MAGSSSTPHVTLEVGEENPYPHPSNVYTPSFVTLKLSGRDEYEIWKTQMLCLLESHGMLGFIDGTHVSPQTSHNVSEKENVGEDHQTHHKLWRRSDALVKGWILGALSKQTLTYVVDRLKAKLSQERNVADFCGKEVWDELETMYAPAVVPPELLVVEDTLRDQERAEDQKQLYKATLGGEWTGVEIVLREREVTVLNKITNNGNTALHVAVGTSKKPWFLQQLLDVIPENTQLLDVRNSDGSTLLHVAAIVGNTEAVDILVQGNPDLLLAKDNEGHTPLAIALSNMHTETSKQLLKYINTDIEKDALFSGTSGDEHLVNVISSKDFGFAKDLMQHYKTLHTDAVLMVIAQNFPCELSILEEYIGRHNRISCNPLFILKGLIWSSNESSLAKPVEIVFFTFWKDVVHVYPCFVFSHAVSVGHESMFPSIFNLLVAHSDHNLVHLTNILSTNAVTEYCLMLLLRIGRILVIPLFEMLIWVYVAVFPFIKERVQIHEDAMELLEDACRLTIKTKHPSSFPQYYTNPILEAARQNSYEVVQRIVSFFPSAIMSANEDGHNVIQYAVINRSEKVYNLLYEMSEDRNIYRTIKDSSGNNLLHLAARLAPSNKLNLISGAALQIQRELLWFKEVEGFVCPLSIIQKNSSGETPKMVFTREHKDLVIEGEKWMKSTAESYTITAALIITIVFAAAITVPGGSNQDTGIPIFTYKTAFTIFAISDAISLFAAVTSLLMFLSILTARFAEQDFLFKLPTKLIIGLATLFISTTAMIVAFATTLYLVFGRSHSRVLIPIAVLTCLPITSFVTLQFPLVLDLMSATYGRSIFGKKRDYSYWDREILI</sequence>
<evidence type="ECO:0000256" key="2">
    <source>
        <dbReference type="SAM" id="MobiDB-lite"/>
    </source>
</evidence>
<keyword evidence="3" id="KW-0472">Membrane</keyword>
<accession>A0A9R1WHQ2</accession>
<dbReference type="PROSITE" id="PS50297">
    <property type="entry name" value="ANK_REP_REGION"/>
    <property type="match status" value="1"/>
</dbReference>
<evidence type="ECO:0000313" key="5">
    <source>
        <dbReference type="EMBL" id="KAJ0224009.1"/>
    </source>
</evidence>
<dbReference type="Gene3D" id="1.25.40.20">
    <property type="entry name" value="Ankyrin repeat-containing domain"/>
    <property type="match status" value="2"/>
</dbReference>
<dbReference type="PANTHER" id="PTHR24177:SF474">
    <property type="entry name" value="ANKYRIN REPEAT-CONTAINING DOMAIN, PGG DOMAIN, ANKYRIN REPEAT-CONTAINING DOMAIN SUPERFAMILY"/>
    <property type="match status" value="1"/>
</dbReference>
<organism evidence="5 6">
    <name type="scientific">Lactuca sativa</name>
    <name type="common">Garden lettuce</name>
    <dbReference type="NCBI Taxonomy" id="4236"/>
    <lineage>
        <taxon>Eukaryota</taxon>
        <taxon>Viridiplantae</taxon>
        <taxon>Streptophyta</taxon>
        <taxon>Embryophyta</taxon>
        <taxon>Tracheophyta</taxon>
        <taxon>Spermatophyta</taxon>
        <taxon>Magnoliopsida</taxon>
        <taxon>eudicotyledons</taxon>
        <taxon>Gunneridae</taxon>
        <taxon>Pentapetalae</taxon>
        <taxon>asterids</taxon>
        <taxon>campanulids</taxon>
        <taxon>Asterales</taxon>
        <taxon>Asteraceae</taxon>
        <taxon>Cichorioideae</taxon>
        <taxon>Cichorieae</taxon>
        <taxon>Lactucinae</taxon>
        <taxon>Lactuca</taxon>
    </lineage>
</organism>
<feature type="transmembrane region" description="Helical" evidence="3">
    <location>
        <begin position="467"/>
        <end position="487"/>
    </location>
</feature>
<reference evidence="5 6" key="1">
    <citation type="journal article" date="2017" name="Nat. Commun.">
        <title>Genome assembly with in vitro proximity ligation data and whole-genome triplication in lettuce.</title>
        <authorList>
            <person name="Reyes-Chin-Wo S."/>
            <person name="Wang Z."/>
            <person name="Yang X."/>
            <person name="Kozik A."/>
            <person name="Arikit S."/>
            <person name="Song C."/>
            <person name="Xia L."/>
            <person name="Froenicke L."/>
            <person name="Lavelle D.O."/>
            <person name="Truco M.J."/>
            <person name="Xia R."/>
            <person name="Zhu S."/>
            <person name="Xu C."/>
            <person name="Xu H."/>
            <person name="Xu X."/>
            <person name="Cox K."/>
            <person name="Korf I."/>
            <person name="Meyers B.C."/>
            <person name="Michelmore R.W."/>
        </authorList>
    </citation>
    <scope>NUCLEOTIDE SEQUENCE [LARGE SCALE GENOMIC DNA]</scope>
    <source>
        <strain evidence="6">cv. Salinas</strain>
        <tissue evidence="5">Seedlings</tissue>
    </source>
</reference>
<feature type="transmembrane region" description="Helical" evidence="3">
    <location>
        <begin position="712"/>
        <end position="740"/>
    </location>
</feature>
<dbReference type="SUPFAM" id="SSF48403">
    <property type="entry name" value="Ankyrin repeat"/>
    <property type="match status" value="1"/>
</dbReference>
<dbReference type="SMART" id="SM00248">
    <property type="entry name" value="ANK"/>
    <property type="match status" value="5"/>
</dbReference>
<evidence type="ECO:0000256" key="3">
    <source>
        <dbReference type="SAM" id="Phobius"/>
    </source>
</evidence>
<feature type="transmembrane region" description="Helical" evidence="3">
    <location>
        <begin position="785"/>
        <end position="809"/>
    </location>
</feature>
<name>A0A9R1WHQ2_LACSA</name>
<feature type="transmembrane region" description="Helical" evidence="3">
    <location>
        <begin position="752"/>
        <end position="779"/>
    </location>
</feature>
<dbReference type="Pfam" id="PF13962">
    <property type="entry name" value="PGG"/>
    <property type="match status" value="1"/>
</dbReference>
<dbReference type="GO" id="GO:0016020">
    <property type="term" value="C:membrane"/>
    <property type="evidence" value="ECO:0000318"/>
    <property type="project" value="GO_Central"/>
</dbReference>
<evidence type="ECO:0000313" key="6">
    <source>
        <dbReference type="Proteomes" id="UP000235145"/>
    </source>
</evidence>
<dbReference type="PROSITE" id="PS50088">
    <property type="entry name" value="ANK_REPEAT"/>
    <property type="match status" value="1"/>
</dbReference>
<keyword evidence="1" id="KW-0040">ANK repeat</keyword>
<evidence type="ECO:0000259" key="4">
    <source>
        <dbReference type="Pfam" id="PF13962"/>
    </source>
</evidence>
<evidence type="ECO:0000256" key="1">
    <source>
        <dbReference type="PROSITE-ProRule" id="PRU00023"/>
    </source>
</evidence>
<dbReference type="EMBL" id="NBSK02000002">
    <property type="protein sequence ID" value="KAJ0224009.1"/>
    <property type="molecule type" value="Genomic_DNA"/>
</dbReference>
<feature type="region of interest" description="Disordered" evidence="2">
    <location>
        <begin position="1"/>
        <end position="21"/>
    </location>
</feature>